<evidence type="ECO:0000313" key="1">
    <source>
        <dbReference type="EMBL" id="RAJ09416.1"/>
    </source>
</evidence>
<evidence type="ECO:0000313" key="2">
    <source>
        <dbReference type="Proteomes" id="UP000249422"/>
    </source>
</evidence>
<dbReference type="EMBL" id="QLLM01000001">
    <property type="protein sequence ID" value="RAJ09416.1"/>
    <property type="molecule type" value="Genomic_DNA"/>
</dbReference>
<reference evidence="1 2" key="1">
    <citation type="submission" date="2018-06" db="EMBL/GenBank/DDBJ databases">
        <title>Freshwater and sediment microbial communities from various areas in North America, analyzing microbe dynamics in response to fracking.</title>
        <authorList>
            <person name="Lamendella R."/>
        </authorList>
    </citation>
    <scope>NUCLEOTIDE SEQUENCE [LARGE SCALE GENOMIC DNA]</scope>
    <source>
        <strain evidence="1 2">17</strain>
    </source>
</reference>
<protein>
    <submittedName>
        <fullName evidence="1">Uncharacterized protein</fullName>
    </submittedName>
</protein>
<proteinExistence type="predicted"/>
<gene>
    <name evidence="1" type="ORF">DEU50_101144</name>
</gene>
<accession>A0AAX1PNH2</accession>
<comment type="caution">
    <text evidence="1">The sequence shown here is derived from an EMBL/GenBank/DDBJ whole genome shotgun (WGS) entry which is preliminary data.</text>
</comment>
<dbReference type="Proteomes" id="UP000249422">
    <property type="component" value="Unassembled WGS sequence"/>
</dbReference>
<organism evidence="1 2">
    <name type="scientific">Aeromonas salmonicida</name>
    <dbReference type="NCBI Taxonomy" id="645"/>
    <lineage>
        <taxon>Bacteria</taxon>
        <taxon>Pseudomonadati</taxon>
        <taxon>Pseudomonadota</taxon>
        <taxon>Gammaproteobacteria</taxon>
        <taxon>Aeromonadales</taxon>
        <taxon>Aeromonadaceae</taxon>
        <taxon>Aeromonas</taxon>
    </lineage>
</organism>
<name>A0AAX1PNH2_AERSA</name>
<dbReference type="AlphaFoldDB" id="A0AAX1PNH2"/>
<sequence length="39" mass="4030">MNVGNANPMAGTVNTCASIDELHVPTVSQSEACVKSPQK</sequence>